<gene>
    <name evidence="2" type="ORF">IT774_04115</name>
</gene>
<keyword evidence="2" id="KW-0808">Transferase</keyword>
<dbReference type="EMBL" id="CP064795">
    <property type="protein sequence ID" value="QPG06384.1"/>
    <property type="molecule type" value="Genomic_DNA"/>
</dbReference>
<dbReference type="InterPro" id="IPR016181">
    <property type="entry name" value="Acyl_CoA_acyltransferase"/>
</dbReference>
<dbReference type="Proteomes" id="UP000595095">
    <property type="component" value="Chromosome"/>
</dbReference>
<evidence type="ECO:0000313" key="2">
    <source>
        <dbReference type="EMBL" id="QPG06384.1"/>
    </source>
</evidence>
<proteinExistence type="predicted"/>
<organism evidence="2 3">
    <name type="scientific">Salinimonas marina</name>
    <dbReference type="NCBI Taxonomy" id="2785918"/>
    <lineage>
        <taxon>Bacteria</taxon>
        <taxon>Pseudomonadati</taxon>
        <taxon>Pseudomonadota</taxon>
        <taxon>Gammaproteobacteria</taxon>
        <taxon>Alteromonadales</taxon>
        <taxon>Alteromonadaceae</taxon>
        <taxon>Alteromonas/Salinimonas group</taxon>
        <taxon>Salinimonas</taxon>
    </lineage>
</organism>
<dbReference type="InterPro" id="IPR003447">
    <property type="entry name" value="FEMABX"/>
</dbReference>
<evidence type="ECO:0000313" key="3">
    <source>
        <dbReference type="Proteomes" id="UP000595095"/>
    </source>
</evidence>
<accession>A0A7S9DYN1</accession>
<dbReference type="Gene3D" id="3.40.630.30">
    <property type="match status" value="1"/>
</dbReference>
<dbReference type="GO" id="GO:0044038">
    <property type="term" value="P:cell wall macromolecule biosynthetic process"/>
    <property type="evidence" value="ECO:0007669"/>
    <property type="project" value="InterPro"/>
</dbReference>
<reference evidence="2 3" key="1">
    <citation type="submission" date="2020-11" db="EMBL/GenBank/DDBJ databases">
        <title>Complete genome sequence for Salinimonas sp. strain G2-b.</title>
        <authorList>
            <person name="Park S.-J."/>
        </authorList>
    </citation>
    <scope>NUCLEOTIDE SEQUENCE [LARGE SCALE GENOMIC DNA]</scope>
    <source>
        <strain evidence="2 3">G2-b</strain>
    </source>
</reference>
<name>A0A7S9DYN1_9ALTE</name>
<sequence length="175" mass="20197">MAREARRRKRKLEQTGDIEIQTDAAFDETLISWILDKSAQRHGANSLTSEKQRSSVLALFNQYRSSLHLAFIKKDGAYLAAHLGFKYQQTLYYYVPVTTDEQRSLSPGIILLHEIIQQLPTMQLDTIDFLRGEESYKQDWGNTHLTNSAMLLKGQFGSNLKDRLFTELWLKRNSG</sequence>
<dbReference type="GO" id="GO:0016755">
    <property type="term" value="F:aminoacyltransferase activity"/>
    <property type="evidence" value="ECO:0007669"/>
    <property type="project" value="InterPro"/>
</dbReference>
<dbReference type="SUPFAM" id="SSF55729">
    <property type="entry name" value="Acyl-CoA N-acyltransferases (Nat)"/>
    <property type="match status" value="1"/>
</dbReference>
<dbReference type="RefSeq" id="WP_195811460.1">
    <property type="nucleotide sequence ID" value="NZ_CP064795.1"/>
</dbReference>
<protein>
    <submittedName>
        <fullName evidence="2">GNAT family N-acetyltransferase</fullName>
    </submittedName>
</protein>
<feature type="domain" description="BioF2-like acetyltransferase" evidence="1">
    <location>
        <begin position="3"/>
        <end position="138"/>
    </location>
</feature>
<dbReference type="Pfam" id="PF13480">
    <property type="entry name" value="Acetyltransf_6"/>
    <property type="match status" value="1"/>
</dbReference>
<dbReference type="PROSITE" id="PS51191">
    <property type="entry name" value="FEMABX"/>
    <property type="match status" value="1"/>
</dbReference>
<dbReference type="InterPro" id="IPR038740">
    <property type="entry name" value="BioF2-like_GNAT_dom"/>
</dbReference>
<dbReference type="AlphaFoldDB" id="A0A7S9DYN1"/>
<dbReference type="KEGG" id="smaa:IT774_04115"/>
<keyword evidence="3" id="KW-1185">Reference proteome</keyword>
<evidence type="ECO:0000259" key="1">
    <source>
        <dbReference type="Pfam" id="PF13480"/>
    </source>
</evidence>